<evidence type="ECO:0000313" key="3">
    <source>
        <dbReference type="Proteomes" id="UP000018296"/>
    </source>
</evidence>
<proteinExistence type="predicted"/>
<evidence type="ECO:0000313" key="2">
    <source>
        <dbReference type="EMBL" id="EST12970.1"/>
    </source>
</evidence>
<comment type="caution">
    <text evidence="2">The sequence shown here is derived from an EMBL/GenBank/DDBJ whole genome shotgun (WGS) entry which is preliminary data.</text>
</comment>
<name>V6IZP2_9BACL</name>
<dbReference type="OrthoDB" id="9878871at2"/>
<dbReference type="Proteomes" id="UP000018296">
    <property type="component" value="Unassembled WGS sequence"/>
</dbReference>
<keyword evidence="1" id="KW-0472">Membrane</keyword>
<dbReference type="AlphaFoldDB" id="V6IZP2"/>
<dbReference type="PATRIC" id="fig|1395513.3.peg.898"/>
<dbReference type="RefSeq" id="WP_023509180.1">
    <property type="nucleotide sequence ID" value="NZ_AWTC01000003.1"/>
</dbReference>
<organism evidence="2 3">
    <name type="scientific">Sporolactobacillus laevolacticus DSM 442</name>
    <dbReference type="NCBI Taxonomy" id="1395513"/>
    <lineage>
        <taxon>Bacteria</taxon>
        <taxon>Bacillati</taxon>
        <taxon>Bacillota</taxon>
        <taxon>Bacilli</taxon>
        <taxon>Bacillales</taxon>
        <taxon>Sporolactobacillaceae</taxon>
        <taxon>Sporolactobacillus</taxon>
    </lineage>
</organism>
<feature type="transmembrane region" description="Helical" evidence="1">
    <location>
        <begin position="71"/>
        <end position="90"/>
    </location>
</feature>
<gene>
    <name evidence="2" type="ORF">P343_04380</name>
</gene>
<dbReference type="EMBL" id="AWTC01000003">
    <property type="protein sequence ID" value="EST12970.1"/>
    <property type="molecule type" value="Genomic_DNA"/>
</dbReference>
<evidence type="ECO:0000256" key="1">
    <source>
        <dbReference type="SAM" id="Phobius"/>
    </source>
</evidence>
<keyword evidence="1" id="KW-1133">Transmembrane helix</keyword>
<protein>
    <submittedName>
        <fullName evidence="2">Uncharacterized protein</fullName>
    </submittedName>
</protein>
<sequence>MNLWMLLGIFLLICGLVLLSQRKKAALPHFIARRINSLNRFFTTLSIMLILAGIASMLATTLTGMMGFDFWILYYLGIFACLMLLFLFLLH</sequence>
<keyword evidence="3" id="KW-1185">Reference proteome</keyword>
<feature type="transmembrane region" description="Helical" evidence="1">
    <location>
        <begin position="38"/>
        <end position="59"/>
    </location>
</feature>
<reference evidence="2 3" key="1">
    <citation type="journal article" date="2013" name="Genome Announc.">
        <title>Genome Sequence of Sporolactobacillus laevolacticus DSM442, an Efficient Polymer-Grade D-Lactate Producer from Agricultural Waste Cottonseed as a Nitrogen Source.</title>
        <authorList>
            <person name="Wang H."/>
            <person name="Wang L."/>
            <person name="Ju J."/>
            <person name="Yu B."/>
            <person name="Ma Y."/>
        </authorList>
    </citation>
    <scope>NUCLEOTIDE SEQUENCE [LARGE SCALE GENOMIC DNA]</scope>
    <source>
        <strain evidence="2 3">DSM 442</strain>
    </source>
</reference>
<accession>V6IZP2</accession>
<keyword evidence="1" id="KW-0812">Transmembrane</keyword>